<keyword evidence="5 7" id="KW-1133">Transmembrane helix</keyword>
<feature type="transmembrane region" description="Helical" evidence="7">
    <location>
        <begin position="290"/>
        <end position="311"/>
    </location>
</feature>
<evidence type="ECO:0000256" key="6">
    <source>
        <dbReference type="ARBA" id="ARBA00023136"/>
    </source>
</evidence>
<feature type="compositionally biased region" description="Basic residues" evidence="8">
    <location>
        <begin position="37"/>
        <end position="47"/>
    </location>
</feature>
<feature type="transmembrane region" description="Helical" evidence="7">
    <location>
        <begin position="232"/>
        <end position="255"/>
    </location>
</feature>
<dbReference type="PANTHER" id="PTHR43744:SF8">
    <property type="entry name" value="SN-GLYCEROL-3-PHOSPHATE TRANSPORT SYSTEM PERMEASE PROTEIN UGPE"/>
    <property type="match status" value="1"/>
</dbReference>
<dbReference type="Gene3D" id="1.10.3720.10">
    <property type="entry name" value="MetI-like"/>
    <property type="match status" value="1"/>
</dbReference>
<dbReference type="PANTHER" id="PTHR43744">
    <property type="entry name" value="ABC TRANSPORTER PERMEASE PROTEIN MG189-RELATED-RELATED"/>
    <property type="match status" value="1"/>
</dbReference>
<feature type="domain" description="ABC transmembrane type-1" evidence="9">
    <location>
        <begin position="122"/>
        <end position="311"/>
    </location>
</feature>
<comment type="caution">
    <text evidence="10">The sequence shown here is derived from an EMBL/GenBank/DDBJ whole genome shotgun (WGS) entry which is preliminary data.</text>
</comment>
<comment type="similarity">
    <text evidence="7">Belongs to the binding-protein-dependent transport system permease family.</text>
</comment>
<feature type="transmembrane region" description="Helical" evidence="7">
    <location>
        <begin position="193"/>
        <end position="211"/>
    </location>
</feature>
<evidence type="ECO:0000259" key="9">
    <source>
        <dbReference type="PROSITE" id="PS50928"/>
    </source>
</evidence>
<keyword evidence="2 7" id="KW-0813">Transport</keyword>
<dbReference type="InterPro" id="IPR035906">
    <property type="entry name" value="MetI-like_sf"/>
</dbReference>
<feature type="transmembrane region" description="Helical" evidence="7">
    <location>
        <begin position="121"/>
        <end position="145"/>
    </location>
</feature>
<proteinExistence type="inferred from homology"/>
<keyword evidence="6 7" id="KW-0472">Membrane</keyword>
<accession>A0A942YA36</accession>
<feature type="transmembrane region" description="Helical" evidence="7">
    <location>
        <begin position="60"/>
        <end position="83"/>
    </location>
</feature>
<keyword evidence="4 7" id="KW-0812">Transmembrane</keyword>
<dbReference type="PROSITE" id="PS50928">
    <property type="entry name" value="ABC_TM1"/>
    <property type="match status" value="1"/>
</dbReference>
<evidence type="ECO:0000256" key="2">
    <source>
        <dbReference type="ARBA" id="ARBA00022448"/>
    </source>
</evidence>
<feature type="region of interest" description="Disordered" evidence="8">
    <location>
        <begin position="1"/>
        <end position="56"/>
    </location>
</feature>
<evidence type="ECO:0000256" key="1">
    <source>
        <dbReference type="ARBA" id="ARBA00004651"/>
    </source>
</evidence>
<evidence type="ECO:0000313" key="10">
    <source>
        <dbReference type="EMBL" id="MBS4182948.1"/>
    </source>
</evidence>
<evidence type="ECO:0000256" key="8">
    <source>
        <dbReference type="SAM" id="MobiDB-lite"/>
    </source>
</evidence>
<protein>
    <submittedName>
        <fullName evidence="10">Carbohydrate ABC transporter permease</fullName>
    </submittedName>
</protein>
<gene>
    <name evidence="10" type="ORF">KHB02_16255</name>
</gene>
<organism evidence="10">
    <name type="scientific">Neobacillus citreus</name>
    <dbReference type="NCBI Taxonomy" id="2833578"/>
    <lineage>
        <taxon>Bacteria</taxon>
        <taxon>Bacillati</taxon>
        <taxon>Bacillota</taxon>
        <taxon>Bacilli</taxon>
        <taxon>Bacillales</taxon>
        <taxon>Bacillaceae</taxon>
        <taxon>Neobacillus</taxon>
    </lineage>
</organism>
<dbReference type="GO" id="GO:0005886">
    <property type="term" value="C:plasma membrane"/>
    <property type="evidence" value="ECO:0007669"/>
    <property type="project" value="UniProtKB-SubCell"/>
</dbReference>
<dbReference type="InterPro" id="IPR000515">
    <property type="entry name" value="MetI-like"/>
</dbReference>
<reference evidence="10" key="1">
    <citation type="submission" date="2021-05" db="EMBL/GenBank/DDBJ databases">
        <title>Novel Bacillus species.</title>
        <authorList>
            <person name="Liu G."/>
        </authorList>
    </citation>
    <scope>NUCLEOTIDE SEQUENCE</scope>
    <source>
        <strain evidence="10">FJAT-50051</strain>
    </source>
</reference>
<feature type="compositionally biased region" description="Low complexity" evidence="8">
    <location>
        <begin position="1"/>
        <end position="36"/>
    </location>
</feature>
<evidence type="ECO:0000256" key="7">
    <source>
        <dbReference type="RuleBase" id="RU363032"/>
    </source>
</evidence>
<evidence type="ECO:0000256" key="3">
    <source>
        <dbReference type="ARBA" id="ARBA00022475"/>
    </source>
</evidence>
<keyword evidence="3" id="KW-1003">Cell membrane</keyword>
<dbReference type="EMBL" id="JAGYPE010000002">
    <property type="protein sequence ID" value="MBS4182948.1"/>
    <property type="molecule type" value="Genomic_DNA"/>
</dbReference>
<evidence type="ECO:0000256" key="4">
    <source>
        <dbReference type="ARBA" id="ARBA00022692"/>
    </source>
</evidence>
<dbReference type="GO" id="GO:0055085">
    <property type="term" value="P:transmembrane transport"/>
    <property type="evidence" value="ECO:0007669"/>
    <property type="project" value="InterPro"/>
</dbReference>
<dbReference type="AlphaFoldDB" id="A0A942YA36"/>
<name>A0A942YA36_9BACI</name>
<dbReference type="Pfam" id="PF00528">
    <property type="entry name" value="BPD_transp_1"/>
    <property type="match status" value="1"/>
</dbReference>
<dbReference type="CDD" id="cd06261">
    <property type="entry name" value="TM_PBP2"/>
    <property type="match status" value="1"/>
</dbReference>
<feature type="transmembrane region" description="Helical" evidence="7">
    <location>
        <begin position="157"/>
        <end position="181"/>
    </location>
</feature>
<evidence type="ECO:0000256" key="5">
    <source>
        <dbReference type="ARBA" id="ARBA00022989"/>
    </source>
</evidence>
<sequence length="326" mass="35597">MTTTLPGAGAPGAANPGATDRPDAGAATRAVTTAGTRRAKRAAKRTAGRGGPDHTPKPRAIAATALLWVFVIAFGFPVLWFVLSSFKPGGELFSYPLTLLPQDWSVSGFVEAWQSFDFARYFGNTIIVALVTTVLTVLASAATGYALAKYDNRWLKVFFVCILATTMLPTEVILAPTFIVIRDLGMYDSLAGIIVPSVITATGIFMFRQFFLTVPDDLVEAARIDGASEFGIFWRIMLPISRPIMLTLAIFSFQWRWNDYIWPLLVLNDPHQFTIQIALQSIVGAENVNWTVLLGASVISILPLLLLYLVFQKYVNGADLNAGLKD</sequence>
<dbReference type="SUPFAM" id="SSF161098">
    <property type="entry name" value="MetI-like"/>
    <property type="match status" value="1"/>
</dbReference>
<comment type="subcellular location">
    <subcellularLocation>
        <location evidence="1 7">Cell membrane</location>
        <topology evidence="1 7">Multi-pass membrane protein</topology>
    </subcellularLocation>
</comment>